<dbReference type="Proteomes" id="UP000429607">
    <property type="component" value="Unassembled WGS sequence"/>
</dbReference>
<feature type="domain" description="Reverse transcriptase" evidence="1">
    <location>
        <begin position="68"/>
        <end position="151"/>
    </location>
</feature>
<organism evidence="2 3">
    <name type="scientific">Phytophthora rubi</name>
    <dbReference type="NCBI Taxonomy" id="129364"/>
    <lineage>
        <taxon>Eukaryota</taxon>
        <taxon>Sar</taxon>
        <taxon>Stramenopiles</taxon>
        <taxon>Oomycota</taxon>
        <taxon>Peronosporomycetes</taxon>
        <taxon>Peronosporales</taxon>
        <taxon>Peronosporaceae</taxon>
        <taxon>Phytophthora</taxon>
    </lineage>
</organism>
<dbReference type="AlphaFoldDB" id="A0A6A3LK98"/>
<proteinExistence type="predicted"/>
<sequence>MTRAQWLRTGDADVPIRWVIDYCHLNSQSVTPKIPLPRVDETFDKLSGASYFSTLDLMSGYHQMLLEPRWVVAPMGLAGMPDSWSRLMRHLLGRPKFQVFCVIYLDDICVFSATLADHVVNLREVLTVLREAKLYISSSTITLNPAKTQAIRNMQQPFNRKELQRIPQYSALVFPLTKLVKISTEWRWGTDEIQVFGNVRELLQR</sequence>
<gene>
    <name evidence="2" type="ORF">PR001_g14015</name>
</gene>
<evidence type="ECO:0000259" key="1">
    <source>
        <dbReference type="Pfam" id="PF00078"/>
    </source>
</evidence>
<evidence type="ECO:0000313" key="3">
    <source>
        <dbReference type="Proteomes" id="UP000429607"/>
    </source>
</evidence>
<dbReference type="Pfam" id="PF00078">
    <property type="entry name" value="RVT_1"/>
    <property type="match status" value="1"/>
</dbReference>
<protein>
    <recommendedName>
        <fullName evidence="1">Reverse transcriptase domain-containing protein</fullName>
    </recommendedName>
</protein>
<name>A0A6A3LK98_9STRA</name>
<dbReference type="PANTHER" id="PTHR24559:SF451">
    <property type="entry name" value="REVERSE TRANSCRIPTASE"/>
    <property type="match status" value="1"/>
</dbReference>
<dbReference type="InterPro" id="IPR053134">
    <property type="entry name" value="RNA-dir_DNA_polymerase"/>
</dbReference>
<accession>A0A6A3LK98</accession>
<dbReference type="SUPFAM" id="SSF56672">
    <property type="entry name" value="DNA/RNA polymerases"/>
    <property type="match status" value="1"/>
</dbReference>
<dbReference type="EMBL" id="QXFV01000986">
    <property type="protein sequence ID" value="KAE9018900.1"/>
    <property type="molecule type" value="Genomic_DNA"/>
</dbReference>
<evidence type="ECO:0000313" key="2">
    <source>
        <dbReference type="EMBL" id="KAE9018900.1"/>
    </source>
</evidence>
<dbReference type="Gene3D" id="3.10.10.10">
    <property type="entry name" value="HIV Type 1 Reverse Transcriptase, subunit A, domain 1"/>
    <property type="match status" value="1"/>
</dbReference>
<dbReference type="FunFam" id="3.30.70.270:FF:000003">
    <property type="entry name" value="Transposon Ty3-G Gag-Pol polyprotein"/>
    <property type="match status" value="1"/>
</dbReference>
<dbReference type="CDD" id="cd01647">
    <property type="entry name" value="RT_LTR"/>
    <property type="match status" value="1"/>
</dbReference>
<dbReference type="InterPro" id="IPR000477">
    <property type="entry name" value="RT_dom"/>
</dbReference>
<dbReference type="PANTHER" id="PTHR24559">
    <property type="entry name" value="TRANSPOSON TY3-I GAG-POL POLYPROTEIN"/>
    <property type="match status" value="1"/>
</dbReference>
<dbReference type="InterPro" id="IPR043128">
    <property type="entry name" value="Rev_trsase/Diguanyl_cyclase"/>
</dbReference>
<reference evidence="2 3" key="1">
    <citation type="submission" date="2018-09" db="EMBL/GenBank/DDBJ databases">
        <title>Genomic investigation of the strawberry pathogen Phytophthora fragariae indicates pathogenicity is determined by transcriptional variation in three key races.</title>
        <authorList>
            <person name="Adams T.M."/>
            <person name="Armitage A.D."/>
            <person name="Sobczyk M.K."/>
            <person name="Bates H.J."/>
            <person name="Dunwell J.M."/>
            <person name="Nellist C.F."/>
            <person name="Harrison R.J."/>
        </authorList>
    </citation>
    <scope>NUCLEOTIDE SEQUENCE [LARGE SCALE GENOMIC DNA]</scope>
    <source>
        <strain evidence="2 3">SCRP249</strain>
    </source>
</reference>
<dbReference type="Gene3D" id="3.30.70.270">
    <property type="match status" value="1"/>
</dbReference>
<comment type="caution">
    <text evidence="2">The sequence shown here is derived from an EMBL/GenBank/DDBJ whole genome shotgun (WGS) entry which is preliminary data.</text>
</comment>
<dbReference type="InterPro" id="IPR043502">
    <property type="entry name" value="DNA/RNA_pol_sf"/>
</dbReference>